<feature type="transmembrane region" description="Helical" evidence="8">
    <location>
        <begin position="54"/>
        <end position="79"/>
    </location>
</feature>
<proteinExistence type="inferred from homology"/>
<evidence type="ECO:0000256" key="7">
    <source>
        <dbReference type="ARBA" id="ARBA00037727"/>
    </source>
</evidence>
<keyword evidence="4 8" id="KW-0812">Transmembrane</keyword>
<evidence type="ECO:0000256" key="5">
    <source>
        <dbReference type="ARBA" id="ARBA00022989"/>
    </source>
</evidence>
<evidence type="ECO:0000256" key="3">
    <source>
        <dbReference type="ARBA" id="ARBA00022448"/>
    </source>
</evidence>
<feature type="transmembrane region" description="Helical" evidence="8">
    <location>
        <begin position="234"/>
        <end position="253"/>
    </location>
</feature>
<comment type="function">
    <text evidence="7">Putative solute transporter.</text>
</comment>
<organism evidence="11">
    <name type="scientific">Echinostoma caproni</name>
    <dbReference type="NCBI Taxonomy" id="27848"/>
    <lineage>
        <taxon>Eukaryota</taxon>
        <taxon>Metazoa</taxon>
        <taxon>Spiralia</taxon>
        <taxon>Lophotrochozoa</taxon>
        <taxon>Platyhelminthes</taxon>
        <taxon>Trematoda</taxon>
        <taxon>Digenea</taxon>
        <taxon>Plagiorchiida</taxon>
        <taxon>Echinostomata</taxon>
        <taxon>Echinostomatoidea</taxon>
        <taxon>Echinostomatidae</taxon>
        <taxon>Echinostoma</taxon>
    </lineage>
</organism>
<dbReference type="InterPro" id="IPR052221">
    <property type="entry name" value="SLC35F_Transporter"/>
</dbReference>
<evidence type="ECO:0000256" key="8">
    <source>
        <dbReference type="SAM" id="Phobius"/>
    </source>
</evidence>
<gene>
    <name evidence="9" type="ORF">ECPE_LOCUS12207</name>
</gene>
<evidence type="ECO:0000256" key="4">
    <source>
        <dbReference type="ARBA" id="ARBA00022692"/>
    </source>
</evidence>
<feature type="transmembrane region" description="Helical" evidence="8">
    <location>
        <begin position="91"/>
        <end position="111"/>
    </location>
</feature>
<feature type="transmembrane region" description="Helical" evidence="8">
    <location>
        <begin position="164"/>
        <end position="185"/>
    </location>
</feature>
<sequence>MSSSHPDHHWSLNPAPDKSSWSCIPIQSEQISETEEQLTTGPHSRSRLRILIKVGLPLLLGQLLAGLIALTAICSAFLVQNDISLPLSQNLFHYILLCLVFLSILAVRTVWRKCHSVPHIPDNASSCDRSHLKRLGLYALAGLIDAHANWSIVAAYSFTSVTSVQLLDCLSIPTAMLLSALFLRYRFVCTHYVAMVICLLGAGGMVAADVLANPPTNTSNALNVTGSNQTNSDVSQIVLGDFLVIIGAMAYAASNVLQQYLVMRYGIVNFLAYAGITAAVPTGIYAFLLERDGLWHLFTEIPKSASFGVVFQCLSGYVAAMFLLYSLMPRVLAKTSAVLVNMSLLTADVYALLMGIFLFHYHFHALYILCFIAILFGVGLFSYRVPLIRDEPSRCVTCFRRSTCKKQLPEVTAALSSASGDAEASRPTESKFV</sequence>
<comment type="similarity">
    <text evidence="2">Belongs to the SLC35F solute transporter family.</text>
</comment>
<feature type="transmembrane region" description="Helical" evidence="8">
    <location>
        <begin position="365"/>
        <end position="383"/>
    </location>
</feature>
<keyword evidence="6 8" id="KW-0472">Membrane</keyword>
<keyword evidence="10" id="KW-1185">Reference proteome</keyword>
<dbReference type="AlphaFoldDB" id="A0A183AZ23"/>
<dbReference type="GO" id="GO:0016020">
    <property type="term" value="C:membrane"/>
    <property type="evidence" value="ECO:0007669"/>
    <property type="project" value="UniProtKB-SubCell"/>
</dbReference>
<evidence type="ECO:0000313" key="9">
    <source>
        <dbReference type="EMBL" id="VDP89465.1"/>
    </source>
</evidence>
<feature type="transmembrane region" description="Helical" evidence="8">
    <location>
        <begin position="265"/>
        <end position="287"/>
    </location>
</feature>
<dbReference type="WBParaSite" id="ECPE_0001224401-mRNA-1">
    <property type="protein sequence ID" value="ECPE_0001224401-mRNA-1"/>
    <property type="gene ID" value="ECPE_0001224401"/>
</dbReference>
<reference evidence="11" key="1">
    <citation type="submission" date="2016-06" db="UniProtKB">
        <authorList>
            <consortium name="WormBaseParasite"/>
        </authorList>
    </citation>
    <scope>IDENTIFICATION</scope>
</reference>
<protein>
    <submittedName>
        <fullName evidence="11">EamA domain-containing protein</fullName>
    </submittedName>
</protein>
<feature type="transmembrane region" description="Helical" evidence="8">
    <location>
        <begin position="192"/>
        <end position="214"/>
    </location>
</feature>
<dbReference type="PANTHER" id="PTHR14233">
    <property type="entry name" value="DUF914-RELATED"/>
    <property type="match status" value="1"/>
</dbReference>
<accession>A0A183AZ23</accession>
<reference evidence="9 10" key="2">
    <citation type="submission" date="2018-11" db="EMBL/GenBank/DDBJ databases">
        <authorList>
            <consortium name="Pathogen Informatics"/>
        </authorList>
    </citation>
    <scope>NUCLEOTIDE SEQUENCE [LARGE SCALE GENOMIC DNA]</scope>
    <source>
        <strain evidence="9 10">Egypt</strain>
    </source>
</reference>
<dbReference type="Pfam" id="PF06027">
    <property type="entry name" value="SLC35F"/>
    <property type="match status" value="1"/>
</dbReference>
<dbReference type="EMBL" id="UZAN01052390">
    <property type="protein sequence ID" value="VDP89465.1"/>
    <property type="molecule type" value="Genomic_DNA"/>
</dbReference>
<evidence type="ECO:0000256" key="2">
    <source>
        <dbReference type="ARBA" id="ARBA00007863"/>
    </source>
</evidence>
<keyword evidence="5 8" id="KW-1133">Transmembrane helix</keyword>
<dbReference type="GO" id="GO:0022857">
    <property type="term" value="F:transmembrane transporter activity"/>
    <property type="evidence" value="ECO:0007669"/>
    <property type="project" value="InterPro"/>
</dbReference>
<keyword evidence="3" id="KW-0813">Transport</keyword>
<dbReference type="Proteomes" id="UP000272942">
    <property type="component" value="Unassembled WGS sequence"/>
</dbReference>
<feature type="transmembrane region" description="Helical" evidence="8">
    <location>
        <begin position="135"/>
        <end position="158"/>
    </location>
</feature>
<evidence type="ECO:0000313" key="10">
    <source>
        <dbReference type="Proteomes" id="UP000272942"/>
    </source>
</evidence>
<feature type="transmembrane region" description="Helical" evidence="8">
    <location>
        <begin position="307"/>
        <end position="327"/>
    </location>
</feature>
<comment type="subcellular location">
    <subcellularLocation>
        <location evidence="1">Membrane</location>
        <topology evidence="1">Multi-pass membrane protein</topology>
    </subcellularLocation>
</comment>
<evidence type="ECO:0000313" key="11">
    <source>
        <dbReference type="WBParaSite" id="ECPE_0001224401-mRNA-1"/>
    </source>
</evidence>
<name>A0A183AZ23_9TREM</name>
<dbReference type="OrthoDB" id="429955at2759"/>
<feature type="transmembrane region" description="Helical" evidence="8">
    <location>
        <begin position="339"/>
        <end position="359"/>
    </location>
</feature>
<evidence type="ECO:0000256" key="1">
    <source>
        <dbReference type="ARBA" id="ARBA00004141"/>
    </source>
</evidence>
<evidence type="ECO:0000256" key="6">
    <source>
        <dbReference type="ARBA" id="ARBA00023136"/>
    </source>
</evidence>
<dbReference type="PANTHER" id="PTHR14233:SF4">
    <property type="entry name" value="SOLUTE CARRIER FAMILY 35 MEMBER F2"/>
    <property type="match status" value="1"/>
</dbReference>
<dbReference type="InterPro" id="IPR009262">
    <property type="entry name" value="SLC35_F1/F2/F6"/>
</dbReference>